<keyword evidence="3" id="KW-1003">Cell membrane</keyword>
<dbReference type="InterPro" id="IPR050833">
    <property type="entry name" value="Poly_Biosynth_Transport"/>
</dbReference>
<evidence type="ECO:0000256" key="6">
    <source>
        <dbReference type="ARBA" id="ARBA00023136"/>
    </source>
</evidence>
<feature type="transmembrane region" description="Helical" evidence="7">
    <location>
        <begin position="462"/>
        <end position="481"/>
    </location>
</feature>
<dbReference type="Proteomes" id="UP000605099">
    <property type="component" value="Unassembled WGS sequence"/>
</dbReference>
<gene>
    <name evidence="8" type="primary">hfsF</name>
    <name evidence="8" type="ORF">GCM10011349_27330</name>
</gene>
<dbReference type="Pfam" id="PF13440">
    <property type="entry name" value="Polysacc_synt_3"/>
    <property type="match status" value="1"/>
</dbReference>
<accession>A0ABQ2JQ52</accession>
<feature type="transmembrane region" description="Helical" evidence="7">
    <location>
        <begin position="391"/>
        <end position="411"/>
    </location>
</feature>
<sequence length="489" mass="52350">MNSAVAALKRSNFGKAGRQGAKALFAFTARSLQQASTLLVTLLAARFLPPAQYGIYSLGIVFIVLVQTMTYTGFYQFILTTKDDDKAVLSTCFWMIVGLVSLASLGLALAAFPLEWIFQAKPLGTVLLLLALIQPLASIGAWSSAALLRRGEIMRNFTVMFAQNLVALVGGVLLLWFWHSIYALVAFRYLRVMTGAVLYAALGRDRPQLLFRKDLARKATAFSVGLYGSRLLNFLARYAADLLLGLLHSPAAVGLYRFGSRVATGATDVINQPMLSFAATQFGAAARQDKDLAKPLARFAGTITLLSGMVGAVIIVFARDVIAIFFQTSYMAALVVTYAMALRGAASAGQMLVEPAFAAMGRTGWVMLFDMVATAVSVAAIFIASPFGLEALAWTQATVVLGTSAWAFWLLNRRGHLHTQPAIRAFAGAIALSVGYGLILLACQYELATLSWAPLPTLGTGLSVAVLVGIAVVVLAARLRLFSFQAFSG</sequence>
<comment type="caution">
    <text evidence="8">The sequence shown here is derived from an EMBL/GenBank/DDBJ whole genome shotgun (WGS) entry which is preliminary data.</text>
</comment>
<evidence type="ECO:0000256" key="2">
    <source>
        <dbReference type="ARBA" id="ARBA00007430"/>
    </source>
</evidence>
<dbReference type="RefSeq" id="WP_188820256.1">
    <property type="nucleotide sequence ID" value="NZ_BMLK01000012.1"/>
</dbReference>
<protein>
    <submittedName>
        <fullName evidence="8">Polysaccharide biosynthesis protein</fullName>
    </submittedName>
</protein>
<keyword evidence="6 7" id="KW-0472">Membrane</keyword>
<evidence type="ECO:0000256" key="5">
    <source>
        <dbReference type="ARBA" id="ARBA00022989"/>
    </source>
</evidence>
<dbReference type="PANTHER" id="PTHR30250">
    <property type="entry name" value="PST FAMILY PREDICTED COLANIC ACID TRANSPORTER"/>
    <property type="match status" value="1"/>
</dbReference>
<evidence type="ECO:0000313" key="8">
    <source>
        <dbReference type="EMBL" id="GGN53058.1"/>
    </source>
</evidence>
<keyword evidence="5 7" id="KW-1133">Transmembrane helix</keyword>
<feature type="transmembrane region" description="Helical" evidence="7">
    <location>
        <begin position="87"/>
        <end position="114"/>
    </location>
</feature>
<evidence type="ECO:0000256" key="3">
    <source>
        <dbReference type="ARBA" id="ARBA00022475"/>
    </source>
</evidence>
<dbReference type="EMBL" id="BMLK01000012">
    <property type="protein sequence ID" value="GGN53058.1"/>
    <property type="molecule type" value="Genomic_DNA"/>
</dbReference>
<feature type="transmembrane region" description="Helical" evidence="7">
    <location>
        <begin position="53"/>
        <end position="75"/>
    </location>
</feature>
<comment type="subcellular location">
    <subcellularLocation>
        <location evidence="1">Cell membrane</location>
        <topology evidence="1">Multi-pass membrane protein</topology>
    </subcellularLocation>
</comment>
<feature type="transmembrane region" description="Helical" evidence="7">
    <location>
        <begin position="126"/>
        <end position="148"/>
    </location>
</feature>
<name>A0ABQ2JQ52_9SPHN</name>
<keyword evidence="9" id="KW-1185">Reference proteome</keyword>
<feature type="transmembrane region" description="Helical" evidence="7">
    <location>
        <begin position="21"/>
        <end position="47"/>
    </location>
</feature>
<evidence type="ECO:0000313" key="9">
    <source>
        <dbReference type="Proteomes" id="UP000605099"/>
    </source>
</evidence>
<dbReference type="PANTHER" id="PTHR30250:SF10">
    <property type="entry name" value="LIPOPOLYSACCHARIDE BIOSYNTHESIS PROTEIN WZXC"/>
    <property type="match status" value="1"/>
</dbReference>
<proteinExistence type="inferred from homology"/>
<evidence type="ECO:0000256" key="4">
    <source>
        <dbReference type="ARBA" id="ARBA00022692"/>
    </source>
</evidence>
<organism evidence="8 9">
    <name type="scientific">Novosphingobium indicum</name>
    <dbReference type="NCBI Taxonomy" id="462949"/>
    <lineage>
        <taxon>Bacteria</taxon>
        <taxon>Pseudomonadati</taxon>
        <taxon>Pseudomonadota</taxon>
        <taxon>Alphaproteobacteria</taxon>
        <taxon>Sphingomonadales</taxon>
        <taxon>Sphingomonadaceae</taxon>
        <taxon>Novosphingobium</taxon>
    </lineage>
</organism>
<evidence type="ECO:0000256" key="1">
    <source>
        <dbReference type="ARBA" id="ARBA00004651"/>
    </source>
</evidence>
<feature type="transmembrane region" description="Helical" evidence="7">
    <location>
        <begin position="423"/>
        <end position="442"/>
    </location>
</feature>
<reference evidence="9" key="1">
    <citation type="journal article" date="2019" name="Int. J. Syst. Evol. Microbiol.">
        <title>The Global Catalogue of Microorganisms (GCM) 10K type strain sequencing project: providing services to taxonomists for standard genome sequencing and annotation.</title>
        <authorList>
            <consortium name="The Broad Institute Genomics Platform"/>
            <consortium name="The Broad Institute Genome Sequencing Center for Infectious Disease"/>
            <person name="Wu L."/>
            <person name="Ma J."/>
        </authorList>
    </citation>
    <scope>NUCLEOTIDE SEQUENCE [LARGE SCALE GENOMIC DNA]</scope>
    <source>
        <strain evidence="9">CGMCC 1.6784</strain>
    </source>
</reference>
<feature type="transmembrane region" description="Helical" evidence="7">
    <location>
        <begin position="363"/>
        <end position="385"/>
    </location>
</feature>
<keyword evidence="4 7" id="KW-0812">Transmembrane</keyword>
<feature type="transmembrane region" description="Helical" evidence="7">
    <location>
        <begin position="324"/>
        <end position="342"/>
    </location>
</feature>
<comment type="similarity">
    <text evidence="2">Belongs to the polysaccharide synthase family.</text>
</comment>
<evidence type="ECO:0000256" key="7">
    <source>
        <dbReference type="SAM" id="Phobius"/>
    </source>
</evidence>
<feature type="transmembrane region" description="Helical" evidence="7">
    <location>
        <begin position="296"/>
        <end position="318"/>
    </location>
</feature>
<feature type="transmembrane region" description="Helical" evidence="7">
    <location>
        <begin position="160"/>
        <end position="178"/>
    </location>
</feature>